<name>A0A7Y8GV47_9BURK</name>
<organism evidence="1 2">
    <name type="scientific">Hydrogenophaga aromaticivorans</name>
    <dbReference type="NCBI Taxonomy" id="2610898"/>
    <lineage>
        <taxon>Bacteria</taxon>
        <taxon>Pseudomonadati</taxon>
        <taxon>Pseudomonadota</taxon>
        <taxon>Betaproteobacteria</taxon>
        <taxon>Burkholderiales</taxon>
        <taxon>Comamonadaceae</taxon>
        <taxon>Hydrogenophaga</taxon>
    </lineage>
</organism>
<dbReference type="Proteomes" id="UP000545507">
    <property type="component" value="Unassembled WGS sequence"/>
</dbReference>
<keyword evidence="2" id="KW-1185">Reference proteome</keyword>
<proteinExistence type="predicted"/>
<dbReference type="RefSeq" id="WP_177135274.1">
    <property type="nucleotide sequence ID" value="NZ_VYGV01000006.1"/>
</dbReference>
<evidence type="ECO:0000313" key="2">
    <source>
        <dbReference type="Proteomes" id="UP000545507"/>
    </source>
</evidence>
<sequence>MNAIQPAPQPHLWDGTPMAAMPYVISKGNDTPDHRVYEGMNMSAEQSPEFRAQDIKMRRLEIAAQLAEWKRAFFVDGIEQPFTARVTLEAEDAQLALEARVISTAAVAAAVERRKIEAKAEVARLSAINAELLEALKDLTGVITAAGLSNLSRGVQLGPTVWYVKASDAMESSLAAIAKAQGEQL</sequence>
<gene>
    <name evidence="1" type="ORF">F3K02_09215</name>
</gene>
<dbReference type="AlphaFoldDB" id="A0A7Y8GV47"/>
<dbReference type="EMBL" id="VYGV01000006">
    <property type="protein sequence ID" value="NWF45425.1"/>
    <property type="molecule type" value="Genomic_DNA"/>
</dbReference>
<comment type="caution">
    <text evidence="1">The sequence shown here is derived from an EMBL/GenBank/DDBJ whole genome shotgun (WGS) entry which is preliminary data.</text>
</comment>
<reference evidence="1 2" key="1">
    <citation type="submission" date="2019-09" db="EMBL/GenBank/DDBJ databases">
        <title>Hydrogenophaga aromatica sp. nov., isolated from a para-xylene-degrading enrichment culture.</title>
        <authorList>
            <person name="Tancsics A."/>
            <person name="Banerjee S."/>
        </authorList>
    </citation>
    <scope>NUCLEOTIDE SEQUENCE [LARGE SCALE GENOMIC DNA]</scope>
    <source>
        <strain evidence="1 2">D2P1</strain>
    </source>
</reference>
<accession>A0A7Y8GV47</accession>
<protein>
    <submittedName>
        <fullName evidence="1">Uncharacterized protein</fullName>
    </submittedName>
</protein>
<evidence type="ECO:0000313" key="1">
    <source>
        <dbReference type="EMBL" id="NWF45425.1"/>
    </source>
</evidence>